<accession>A0ACC4E2Y6</accession>
<name>A0ACC4E2Y6_PURLI</name>
<organism evidence="1 2">
    <name type="scientific">Purpureocillium lilacinum</name>
    <name type="common">Paecilomyces lilacinus</name>
    <dbReference type="NCBI Taxonomy" id="33203"/>
    <lineage>
        <taxon>Eukaryota</taxon>
        <taxon>Fungi</taxon>
        <taxon>Dikarya</taxon>
        <taxon>Ascomycota</taxon>
        <taxon>Pezizomycotina</taxon>
        <taxon>Sordariomycetes</taxon>
        <taxon>Hypocreomycetidae</taxon>
        <taxon>Hypocreales</taxon>
        <taxon>Ophiocordycipitaceae</taxon>
        <taxon>Purpureocillium</taxon>
    </lineage>
</organism>
<comment type="caution">
    <text evidence="1">The sequence shown here is derived from an EMBL/GenBank/DDBJ whole genome shotgun (WGS) entry which is preliminary data.</text>
</comment>
<dbReference type="Proteomes" id="UP001638806">
    <property type="component" value="Unassembled WGS sequence"/>
</dbReference>
<evidence type="ECO:0000313" key="1">
    <source>
        <dbReference type="EMBL" id="KAL3962995.1"/>
    </source>
</evidence>
<dbReference type="EMBL" id="JBGNUJ010000003">
    <property type="protein sequence ID" value="KAL3962995.1"/>
    <property type="molecule type" value="Genomic_DNA"/>
</dbReference>
<keyword evidence="2" id="KW-1185">Reference proteome</keyword>
<protein>
    <submittedName>
        <fullName evidence="1">Uncharacterized protein</fullName>
    </submittedName>
</protein>
<evidence type="ECO:0000313" key="2">
    <source>
        <dbReference type="Proteomes" id="UP001638806"/>
    </source>
</evidence>
<reference evidence="1" key="1">
    <citation type="submission" date="2024-12" db="EMBL/GenBank/DDBJ databases">
        <title>Comparative genomics and development of molecular markers within Purpureocillium lilacinum and among Purpureocillium species.</title>
        <authorList>
            <person name="Yeh Z.-Y."/>
            <person name="Ni N.-T."/>
            <person name="Lo P.-H."/>
            <person name="Mushyakhwo K."/>
            <person name="Lin C.-F."/>
            <person name="Nai Y.-S."/>
        </authorList>
    </citation>
    <scope>NUCLEOTIDE SEQUENCE</scope>
    <source>
        <strain evidence="1">NCHU-NPUST-175</strain>
    </source>
</reference>
<proteinExistence type="predicted"/>
<gene>
    <name evidence="1" type="ORF">ACCO45_004518</name>
</gene>
<sequence length="272" mass="29820">MNRATSTVTRRFPSPGPGDQWKFDHFSTSASLLNSSNDVSVIRGESWTTQTSGETVPELDYGKRDKDFDPRTSASPRLAANRDRAVTGPVDVSRKNSPRALDEYRLRTLLSGHGRVIAGHDQSDRGNAPSGYHNIAVVRHFSDTPISTSDEGENAAGGRPRSRSQTLEPATGSARQRISPLCGRTRRSQRQRNKTPSALPNTTKTAQRGVQRNVSQPANVKTKLGDLGGPARKRALEEAEDLVLGKFGRPTWDMELFEAGYMDDMSDSEQLA</sequence>